<comment type="caution">
    <text evidence="2">The sequence shown here is derived from an EMBL/GenBank/DDBJ whole genome shotgun (WGS) entry which is preliminary data.</text>
</comment>
<feature type="region of interest" description="Disordered" evidence="1">
    <location>
        <begin position="46"/>
        <end position="78"/>
    </location>
</feature>
<gene>
    <name evidence="2" type="ORF">Acr_17g0007420</name>
</gene>
<organism evidence="2 3">
    <name type="scientific">Actinidia rufa</name>
    <dbReference type="NCBI Taxonomy" id="165716"/>
    <lineage>
        <taxon>Eukaryota</taxon>
        <taxon>Viridiplantae</taxon>
        <taxon>Streptophyta</taxon>
        <taxon>Embryophyta</taxon>
        <taxon>Tracheophyta</taxon>
        <taxon>Spermatophyta</taxon>
        <taxon>Magnoliopsida</taxon>
        <taxon>eudicotyledons</taxon>
        <taxon>Gunneridae</taxon>
        <taxon>Pentapetalae</taxon>
        <taxon>asterids</taxon>
        <taxon>Ericales</taxon>
        <taxon>Actinidiaceae</taxon>
        <taxon>Actinidia</taxon>
    </lineage>
</organism>
<protein>
    <submittedName>
        <fullName evidence="2">Uncharacterized protein</fullName>
    </submittedName>
</protein>
<dbReference type="AlphaFoldDB" id="A0A7J0G310"/>
<name>A0A7J0G310_9ERIC</name>
<evidence type="ECO:0000256" key="1">
    <source>
        <dbReference type="SAM" id="MobiDB-lite"/>
    </source>
</evidence>
<keyword evidence="3" id="KW-1185">Reference proteome</keyword>
<evidence type="ECO:0000313" key="3">
    <source>
        <dbReference type="Proteomes" id="UP000585474"/>
    </source>
</evidence>
<sequence>MTYGGCTVNVRDMVEMESQGHIILIMNGKVEKGKVEMARWRLARLMSSSSSPHSQSDERDENHGQGGWNPKKIQALIS</sequence>
<accession>A0A7J0G310</accession>
<reference evidence="2 3" key="1">
    <citation type="submission" date="2019-07" db="EMBL/GenBank/DDBJ databases">
        <title>De Novo Assembly of kiwifruit Actinidia rufa.</title>
        <authorList>
            <person name="Sugita-Konishi S."/>
            <person name="Sato K."/>
            <person name="Mori E."/>
            <person name="Abe Y."/>
            <person name="Kisaki G."/>
            <person name="Hamano K."/>
            <person name="Suezawa K."/>
            <person name="Otani M."/>
            <person name="Fukuda T."/>
            <person name="Manabe T."/>
            <person name="Gomi K."/>
            <person name="Tabuchi M."/>
            <person name="Akimitsu K."/>
            <person name="Kataoka I."/>
        </authorList>
    </citation>
    <scope>NUCLEOTIDE SEQUENCE [LARGE SCALE GENOMIC DNA]</scope>
    <source>
        <strain evidence="3">cv. Fuchu</strain>
    </source>
</reference>
<evidence type="ECO:0000313" key="2">
    <source>
        <dbReference type="EMBL" id="GFZ05170.1"/>
    </source>
</evidence>
<proteinExistence type="predicted"/>
<dbReference type="Proteomes" id="UP000585474">
    <property type="component" value="Unassembled WGS sequence"/>
</dbReference>
<dbReference type="EMBL" id="BJWL01000017">
    <property type="protein sequence ID" value="GFZ05170.1"/>
    <property type="molecule type" value="Genomic_DNA"/>
</dbReference>